<keyword evidence="2" id="KW-1185">Reference proteome</keyword>
<reference evidence="1 2" key="1">
    <citation type="submission" date="2024-06" db="EMBL/GenBank/DDBJ databases">
        <title>A chromosome level genome sequence of Diviner's sage (Salvia divinorum).</title>
        <authorList>
            <person name="Ford S.A."/>
            <person name="Ro D.-K."/>
            <person name="Ness R.W."/>
            <person name="Phillips M.A."/>
        </authorList>
    </citation>
    <scope>NUCLEOTIDE SEQUENCE [LARGE SCALE GENOMIC DNA]</scope>
    <source>
        <strain evidence="1">SAF-2024a</strain>
        <tissue evidence="1">Leaf</tissue>
    </source>
</reference>
<comment type="caution">
    <text evidence="1">The sequence shown here is derived from an EMBL/GenBank/DDBJ whole genome shotgun (WGS) entry which is preliminary data.</text>
</comment>
<accession>A0ABD1FUA5</accession>
<organism evidence="1 2">
    <name type="scientific">Salvia divinorum</name>
    <name type="common">Maria pastora</name>
    <name type="synonym">Diviner's sage</name>
    <dbReference type="NCBI Taxonomy" id="28513"/>
    <lineage>
        <taxon>Eukaryota</taxon>
        <taxon>Viridiplantae</taxon>
        <taxon>Streptophyta</taxon>
        <taxon>Embryophyta</taxon>
        <taxon>Tracheophyta</taxon>
        <taxon>Spermatophyta</taxon>
        <taxon>Magnoliopsida</taxon>
        <taxon>eudicotyledons</taxon>
        <taxon>Gunneridae</taxon>
        <taxon>Pentapetalae</taxon>
        <taxon>asterids</taxon>
        <taxon>lamiids</taxon>
        <taxon>Lamiales</taxon>
        <taxon>Lamiaceae</taxon>
        <taxon>Nepetoideae</taxon>
        <taxon>Mentheae</taxon>
        <taxon>Salviinae</taxon>
        <taxon>Salvia</taxon>
        <taxon>Salvia subgen. Calosphace</taxon>
    </lineage>
</organism>
<dbReference type="Proteomes" id="UP001567538">
    <property type="component" value="Unassembled WGS sequence"/>
</dbReference>
<evidence type="ECO:0000313" key="1">
    <source>
        <dbReference type="EMBL" id="KAL1535386.1"/>
    </source>
</evidence>
<dbReference type="AlphaFoldDB" id="A0ABD1FUA5"/>
<proteinExistence type="predicted"/>
<evidence type="ECO:0000313" key="2">
    <source>
        <dbReference type="Proteomes" id="UP001567538"/>
    </source>
</evidence>
<sequence length="194" mass="21870">MSARAVVVLDRLNPDHMICMRLEMDQERFGDVDGDDLAFYNVYVDEILNYLCENGGKVGILGGVGTTFVMWKVFNRLVELKSLSGSDNGLEVDYVIWSEYPSEGGGEEIVEKLQNEIMGQLSIDHEASTSKHVNGDKISAFLCHKKYVVLVDKVLHNIDLGRIGLREHHEFRRLVAASGDRDDMSLMVEHILEI</sequence>
<protein>
    <submittedName>
        <fullName evidence="1">Uncharacterized protein</fullName>
    </submittedName>
</protein>
<gene>
    <name evidence="1" type="ORF">AAHA92_28165</name>
</gene>
<dbReference type="EMBL" id="JBEAFC010000011">
    <property type="protein sequence ID" value="KAL1535386.1"/>
    <property type="molecule type" value="Genomic_DNA"/>
</dbReference>
<name>A0ABD1FUA5_SALDI</name>